<reference evidence="2 3" key="1">
    <citation type="submission" date="2019-10" db="EMBL/GenBank/DDBJ databases">
        <authorList>
            <person name="Palmer J.M."/>
        </authorList>
    </citation>
    <scope>NUCLEOTIDE SEQUENCE [LARGE SCALE GENOMIC DNA]</scope>
    <source>
        <strain evidence="2 3">TWF718</strain>
    </source>
</reference>
<organism evidence="2 3">
    <name type="scientific">Orbilia javanica</name>
    <dbReference type="NCBI Taxonomy" id="47235"/>
    <lineage>
        <taxon>Eukaryota</taxon>
        <taxon>Fungi</taxon>
        <taxon>Dikarya</taxon>
        <taxon>Ascomycota</taxon>
        <taxon>Pezizomycotina</taxon>
        <taxon>Orbiliomycetes</taxon>
        <taxon>Orbiliales</taxon>
        <taxon>Orbiliaceae</taxon>
        <taxon>Orbilia</taxon>
    </lineage>
</organism>
<accession>A0AAN8RJK2</accession>
<evidence type="ECO:0000313" key="3">
    <source>
        <dbReference type="Proteomes" id="UP001313282"/>
    </source>
</evidence>
<keyword evidence="3" id="KW-1185">Reference proteome</keyword>
<name>A0AAN8RJK2_9PEZI</name>
<dbReference type="Proteomes" id="UP001313282">
    <property type="component" value="Unassembled WGS sequence"/>
</dbReference>
<comment type="caution">
    <text evidence="2">The sequence shown here is derived from an EMBL/GenBank/DDBJ whole genome shotgun (WGS) entry which is preliminary data.</text>
</comment>
<evidence type="ECO:0000256" key="1">
    <source>
        <dbReference type="SAM" id="SignalP"/>
    </source>
</evidence>
<sequence>MLVSLSLLLVLLLSLFYTFNFLLNRSDPQKTHKPPSYVDSACQTSDLDLAPEQEPDLVHTPTTLETNECLEDLEDLDFSLGELASLNNAIDGPSIPPNELLSKILVYNPITRLTYFIPENDLPCHPEGLEIPVSVLNRLCKCALESFEAETKQSHLDEAGGRGNISRATEILNSVKMAFYILEDGSCEVLEDTKAEVPHGWVRVPERVIEFLADEVVRWDDAANPPGPRG</sequence>
<dbReference type="AlphaFoldDB" id="A0AAN8RJK2"/>
<evidence type="ECO:0000313" key="2">
    <source>
        <dbReference type="EMBL" id="KAK6331668.1"/>
    </source>
</evidence>
<proteinExistence type="predicted"/>
<feature type="signal peptide" evidence="1">
    <location>
        <begin position="1"/>
        <end position="18"/>
    </location>
</feature>
<feature type="chain" id="PRO_5042880205" evidence="1">
    <location>
        <begin position="19"/>
        <end position="230"/>
    </location>
</feature>
<dbReference type="EMBL" id="JAVHNR010000010">
    <property type="protein sequence ID" value="KAK6331668.1"/>
    <property type="molecule type" value="Genomic_DNA"/>
</dbReference>
<gene>
    <name evidence="2" type="ORF">TWF718_002214</name>
</gene>
<keyword evidence="1" id="KW-0732">Signal</keyword>
<protein>
    <submittedName>
        <fullName evidence="2">Uncharacterized protein</fullName>
    </submittedName>
</protein>